<dbReference type="EMBL" id="BARU01044339">
    <property type="protein sequence ID" value="GAH77222.1"/>
    <property type="molecule type" value="Genomic_DNA"/>
</dbReference>
<evidence type="ECO:0000313" key="1">
    <source>
        <dbReference type="EMBL" id="GAH77222.1"/>
    </source>
</evidence>
<dbReference type="Gene3D" id="3.50.50.60">
    <property type="entry name" value="FAD/NAD(P)-binding domain"/>
    <property type="match status" value="1"/>
</dbReference>
<accession>X1I690</accession>
<proteinExistence type="predicted"/>
<name>X1I690_9ZZZZ</name>
<evidence type="ECO:0008006" key="2">
    <source>
        <dbReference type="Google" id="ProtNLM"/>
    </source>
</evidence>
<comment type="caution">
    <text evidence="1">The sequence shown here is derived from an EMBL/GenBank/DDBJ whole genome shotgun (WGS) entry which is preliminary data.</text>
</comment>
<gene>
    <name evidence="1" type="ORF">S03H2_67655</name>
</gene>
<dbReference type="Gene3D" id="3.40.50.720">
    <property type="entry name" value="NAD(P)-binding Rossmann-like Domain"/>
    <property type="match status" value="1"/>
</dbReference>
<dbReference type="AlphaFoldDB" id="X1I690"/>
<sequence>LIEVSDSTKVISSFEAIANPEVLEDKVVVVGGQKLAVDTALFLASQGKRVTIVTRGKNEADLARNTTRSFRPHVIKYLREHRVHTIFSASVTAIDHEHLTIEGVSIEKRLPYKQAVLATYLKPVFPSYLSEIHNWGIRVYRIGDCVYPRSLATAICEGFTVGQMT</sequence>
<dbReference type="SUPFAM" id="SSF51905">
    <property type="entry name" value="FAD/NAD(P)-binding domain"/>
    <property type="match status" value="1"/>
</dbReference>
<protein>
    <recommendedName>
        <fullName evidence="2">FAD/NAD(P)-binding domain-containing protein</fullName>
    </recommendedName>
</protein>
<feature type="non-terminal residue" evidence="1">
    <location>
        <position position="1"/>
    </location>
</feature>
<reference evidence="1" key="1">
    <citation type="journal article" date="2014" name="Front. Microbiol.">
        <title>High frequency of phylogenetically diverse reductive dehalogenase-homologous genes in deep subseafloor sedimentary metagenomes.</title>
        <authorList>
            <person name="Kawai M."/>
            <person name="Futagami T."/>
            <person name="Toyoda A."/>
            <person name="Takaki Y."/>
            <person name="Nishi S."/>
            <person name="Hori S."/>
            <person name="Arai W."/>
            <person name="Tsubouchi T."/>
            <person name="Morono Y."/>
            <person name="Uchiyama I."/>
            <person name="Ito T."/>
            <person name="Fujiyama A."/>
            <person name="Inagaki F."/>
            <person name="Takami H."/>
        </authorList>
    </citation>
    <scope>NUCLEOTIDE SEQUENCE</scope>
    <source>
        <strain evidence="1">Expedition CK06-06</strain>
    </source>
</reference>
<dbReference type="Pfam" id="PF13738">
    <property type="entry name" value="Pyr_redox_3"/>
    <property type="match status" value="1"/>
</dbReference>
<organism evidence="1">
    <name type="scientific">marine sediment metagenome</name>
    <dbReference type="NCBI Taxonomy" id="412755"/>
    <lineage>
        <taxon>unclassified sequences</taxon>
        <taxon>metagenomes</taxon>
        <taxon>ecological metagenomes</taxon>
    </lineage>
</organism>
<dbReference type="InterPro" id="IPR036188">
    <property type="entry name" value="FAD/NAD-bd_sf"/>
</dbReference>